<dbReference type="InterPro" id="IPR002156">
    <property type="entry name" value="RNaseH_domain"/>
</dbReference>
<evidence type="ECO:0000259" key="1">
    <source>
        <dbReference type="Pfam" id="PF13456"/>
    </source>
</evidence>
<dbReference type="GO" id="GO:0003676">
    <property type="term" value="F:nucleic acid binding"/>
    <property type="evidence" value="ECO:0007669"/>
    <property type="project" value="InterPro"/>
</dbReference>
<dbReference type="Pfam" id="PF13456">
    <property type="entry name" value="RVT_3"/>
    <property type="match status" value="1"/>
</dbReference>
<keyword evidence="3" id="KW-1185">Reference proteome</keyword>
<dbReference type="InterPro" id="IPR036397">
    <property type="entry name" value="RNaseH_sf"/>
</dbReference>
<dbReference type="Gramene" id="KJB16856">
    <property type="protein sequence ID" value="KJB16856"/>
    <property type="gene ID" value="B456_002G251000"/>
</dbReference>
<feature type="domain" description="RNase H type-1" evidence="1">
    <location>
        <begin position="36"/>
        <end position="155"/>
    </location>
</feature>
<dbReference type="InterPro" id="IPR012337">
    <property type="entry name" value="RNaseH-like_sf"/>
</dbReference>
<dbReference type="Gene3D" id="3.30.420.10">
    <property type="entry name" value="Ribonuclease H-like superfamily/Ribonuclease H"/>
    <property type="match status" value="1"/>
</dbReference>
<protein>
    <recommendedName>
        <fullName evidence="1">RNase H type-1 domain-containing protein</fullName>
    </recommendedName>
</protein>
<reference evidence="2 3" key="1">
    <citation type="journal article" date="2012" name="Nature">
        <title>Repeated polyploidization of Gossypium genomes and the evolution of spinnable cotton fibres.</title>
        <authorList>
            <person name="Paterson A.H."/>
            <person name="Wendel J.F."/>
            <person name="Gundlach H."/>
            <person name="Guo H."/>
            <person name="Jenkins J."/>
            <person name="Jin D."/>
            <person name="Llewellyn D."/>
            <person name="Showmaker K.C."/>
            <person name="Shu S."/>
            <person name="Udall J."/>
            <person name="Yoo M.J."/>
            <person name="Byers R."/>
            <person name="Chen W."/>
            <person name="Doron-Faigenboim A."/>
            <person name="Duke M.V."/>
            <person name="Gong L."/>
            <person name="Grimwood J."/>
            <person name="Grover C."/>
            <person name="Grupp K."/>
            <person name="Hu G."/>
            <person name="Lee T.H."/>
            <person name="Li J."/>
            <person name="Lin L."/>
            <person name="Liu T."/>
            <person name="Marler B.S."/>
            <person name="Page J.T."/>
            <person name="Roberts A.W."/>
            <person name="Romanel E."/>
            <person name="Sanders W.S."/>
            <person name="Szadkowski E."/>
            <person name="Tan X."/>
            <person name="Tang H."/>
            <person name="Xu C."/>
            <person name="Wang J."/>
            <person name="Wang Z."/>
            <person name="Zhang D."/>
            <person name="Zhang L."/>
            <person name="Ashrafi H."/>
            <person name="Bedon F."/>
            <person name="Bowers J.E."/>
            <person name="Brubaker C.L."/>
            <person name="Chee P.W."/>
            <person name="Das S."/>
            <person name="Gingle A.R."/>
            <person name="Haigler C.H."/>
            <person name="Harker D."/>
            <person name="Hoffmann L.V."/>
            <person name="Hovav R."/>
            <person name="Jones D.C."/>
            <person name="Lemke C."/>
            <person name="Mansoor S."/>
            <person name="ur Rahman M."/>
            <person name="Rainville L.N."/>
            <person name="Rambani A."/>
            <person name="Reddy U.K."/>
            <person name="Rong J.K."/>
            <person name="Saranga Y."/>
            <person name="Scheffler B.E."/>
            <person name="Scheffler J.A."/>
            <person name="Stelly D.M."/>
            <person name="Triplett B.A."/>
            <person name="Van Deynze A."/>
            <person name="Vaslin M.F."/>
            <person name="Waghmare V.N."/>
            <person name="Walford S.A."/>
            <person name="Wright R.J."/>
            <person name="Zaki E.A."/>
            <person name="Zhang T."/>
            <person name="Dennis E.S."/>
            <person name="Mayer K.F."/>
            <person name="Peterson D.G."/>
            <person name="Rokhsar D.S."/>
            <person name="Wang X."/>
            <person name="Schmutz J."/>
        </authorList>
    </citation>
    <scope>NUCLEOTIDE SEQUENCE [LARGE SCALE GENOMIC DNA]</scope>
</reference>
<dbReference type="PANTHER" id="PTHR47723:SF19">
    <property type="entry name" value="POLYNUCLEOTIDYL TRANSFERASE, RIBONUCLEASE H-LIKE SUPERFAMILY PROTEIN"/>
    <property type="match status" value="1"/>
</dbReference>
<dbReference type="AlphaFoldDB" id="A0A0D2QIV0"/>
<evidence type="ECO:0000313" key="3">
    <source>
        <dbReference type="Proteomes" id="UP000032304"/>
    </source>
</evidence>
<feature type="non-terminal residue" evidence="2">
    <location>
        <position position="1"/>
    </location>
</feature>
<dbReference type="Proteomes" id="UP000032304">
    <property type="component" value="Chromosome 2"/>
</dbReference>
<sequence>EGSWWLCHSKCRPSRNKVHEVVMHWTPPPPGWATFNVAGVVKEDEAECSGVLRDEEGVAHSLFFGPIIAGESEIVEVWAIKTALEIYIGLGWHVKTPLVIEFSSSVVLEWLLNGKAKLWSLRNLLIGNDRYINQLVSVKFALVYMQGNGMATALAIAGVRRPTIFKA</sequence>
<dbReference type="EMBL" id="CM001741">
    <property type="protein sequence ID" value="KJB16856.1"/>
    <property type="molecule type" value="Genomic_DNA"/>
</dbReference>
<name>A0A0D2QIV0_GOSRA</name>
<proteinExistence type="predicted"/>
<dbReference type="SUPFAM" id="SSF53098">
    <property type="entry name" value="Ribonuclease H-like"/>
    <property type="match status" value="1"/>
</dbReference>
<gene>
    <name evidence="2" type="ORF">B456_002G251000</name>
</gene>
<accession>A0A0D2QIV0</accession>
<organism evidence="2 3">
    <name type="scientific">Gossypium raimondii</name>
    <name type="common">Peruvian cotton</name>
    <name type="synonym">Gossypium klotzschianum subsp. raimondii</name>
    <dbReference type="NCBI Taxonomy" id="29730"/>
    <lineage>
        <taxon>Eukaryota</taxon>
        <taxon>Viridiplantae</taxon>
        <taxon>Streptophyta</taxon>
        <taxon>Embryophyta</taxon>
        <taxon>Tracheophyta</taxon>
        <taxon>Spermatophyta</taxon>
        <taxon>Magnoliopsida</taxon>
        <taxon>eudicotyledons</taxon>
        <taxon>Gunneridae</taxon>
        <taxon>Pentapetalae</taxon>
        <taxon>rosids</taxon>
        <taxon>malvids</taxon>
        <taxon>Malvales</taxon>
        <taxon>Malvaceae</taxon>
        <taxon>Malvoideae</taxon>
        <taxon>Gossypium</taxon>
    </lineage>
</organism>
<dbReference type="PANTHER" id="PTHR47723">
    <property type="entry name" value="OS05G0353850 PROTEIN"/>
    <property type="match status" value="1"/>
</dbReference>
<evidence type="ECO:0000313" key="2">
    <source>
        <dbReference type="EMBL" id="KJB16856.1"/>
    </source>
</evidence>
<dbReference type="GO" id="GO:0004523">
    <property type="term" value="F:RNA-DNA hybrid ribonuclease activity"/>
    <property type="evidence" value="ECO:0007669"/>
    <property type="project" value="InterPro"/>
</dbReference>
<dbReference type="InterPro" id="IPR053151">
    <property type="entry name" value="RNase_H-like"/>
</dbReference>